<protein>
    <recommendedName>
        <fullName evidence="4">DUF2946 domain-containing protein</fullName>
    </recommendedName>
</protein>
<evidence type="ECO:0000313" key="2">
    <source>
        <dbReference type="EMBL" id="BAE49343.1"/>
    </source>
</evidence>
<evidence type="ECO:0000256" key="1">
    <source>
        <dbReference type="SAM" id="MobiDB-lite"/>
    </source>
</evidence>
<feature type="region of interest" description="Disordered" evidence="1">
    <location>
        <begin position="98"/>
        <end position="123"/>
    </location>
</feature>
<dbReference type="AlphaFoldDB" id="Q2W9Y2"/>
<dbReference type="HOGENOM" id="CLU_2012488_0_0_5"/>
<organism evidence="2 3">
    <name type="scientific">Paramagnetospirillum magneticum (strain ATCC 700264 / AMB-1)</name>
    <name type="common">Magnetospirillum magneticum</name>
    <dbReference type="NCBI Taxonomy" id="342108"/>
    <lineage>
        <taxon>Bacteria</taxon>
        <taxon>Pseudomonadati</taxon>
        <taxon>Pseudomonadota</taxon>
        <taxon>Alphaproteobacteria</taxon>
        <taxon>Rhodospirillales</taxon>
        <taxon>Magnetospirillaceae</taxon>
        <taxon>Paramagnetospirillum</taxon>
    </lineage>
</organism>
<reference evidence="2 3" key="1">
    <citation type="journal article" date="2005" name="DNA Res.">
        <title>Complete genome sequence of the facultative anaerobic magnetotactic bacterium Magnetospirillum sp. strain AMB-1.</title>
        <authorList>
            <person name="Matsunaga T."/>
            <person name="Okamura Y."/>
            <person name="Fukuda Y."/>
            <person name="Wahyudi A.T."/>
            <person name="Murase Y."/>
            <person name="Takeyama H."/>
        </authorList>
    </citation>
    <scope>NUCLEOTIDE SEQUENCE [LARGE SCALE GENOMIC DNA]</scope>
    <source>
        <strain evidence="3">ATCC 700264 / AMB-1</strain>
    </source>
</reference>
<feature type="compositionally biased region" description="Pro residues" evidence="1">
    <location>
        <begin position="99"/>
        <end position="108"/>
    </location>
</feature>
<dbReference type="EMBL" id="AP007255">
    <property type="protein sequence ID" value="BAE49343.1"/>
    <property type="molecule type" value="Genomic_DNA"/>
</dbReference>
<dbReference type="Proteomes" id="UP000007058">
    <property type="component" value="Chromosome"/>
</dbReference>
<proteinExistence type="predicted"/>
<keyword evidence="3" id="KW-1185">Reference proteome</keyword>
<dbReference type="KEGG" id="mag:amb0539"/>
<evidence type="ECO:0000313" key="3">
    <source>
        <dbReference type="Proteomes" id="UP000007058"/>
    </source>
</evidence>
<name>Q2W9Y2_PARM1</name>
<accession>Q2W9Y2</accession>
<dbReference type="STRING" id="342108.amb0539"/>
<sequence>MLSGPVEGWMRKAAAWLLAATLLLGTMPPVPAALGAGGPDSFVAADLCSSAHQEADPAQAGGATHDCASHCCVVSGSILPPAPLSLRPLGRVLAERIVPTPPSAPSEPPRSVHRARAPPFLAA</sequence>
<gene>
    <name evidence="2" type="ordered locus">amb0539</name>
</gene>
<evidence type="ECO:0008006" key="4">
    <source>
        <dbReference type="Google" id="ProtNLM"/>
    </source>
</evidence>